<comment type="caution">
    <text evidence="1">The sequence shown here is derived from an EMBL/GenBank/DDBJ whole genome shotgun (WGS) entry which is preliminary data.</text>
</comment>
<dbReference type="Proteomes" id="UP001064048">
    <property type="component" value="Chromosome 5"/>
</dbReference>
<keyword evidence="2" id="KW-1185">Reference proteome</keyword>
<protein>
    <submittedName>
        <fullName evidence="1">Uncharacterized protein</fullName>
    </submittedName>
</protein>
<name>A0ACC0KE22_CHOFU</name>
<reference evidence="1 2" key="1">
    <citation type="journal article" date="2022" name="Genome Biol. Evol.">
        <title>The Spruce Budworm Genome: Reconstructing the Evolutionary History of Antifreeze Proteins.</title>
        <authorList>
            <person name="Beliveau C."/>
            <person name="Gagne P."/>
            <person name="Picq S."/>
            <person name="Vernygora O."/>
            <person name="Keeling C.I."/>
            <person name="Pinkney K."/>
            <person name="Doucet D."/>
            <person name="Wen F."/>
            <person name="Johnston J.S."/>
            <person name="Maaroufi H."/>
            <person name="Boyle B."/>
            <person name="Laroche J."/>
            <person name="Dewar K."/>
            <person name="Juretic N."/>
            <person name="Blackburn G."/>
            <person name="Nisole A."/>
            <person name="Brunet B."/>
            <person name="Brandao M."/>
            <person name="Lumley L."/>
            <person name="Duan J."/>
            <person name="Quan G."/>
            <person name="Lucarotti C.J."/>
            <person name="Roe A.D."/>
            <person name="Sperling F.A.H."/>
            <person name="Levesque R.C."/>
            <person name="Cusson M."/>
        </authorList>
    </citation>
    <scope>NUCLEOTIDE SEQUENCE [LARGE SCALE GENOMIC DNA]</scope>
    <source>
        <strain evidence="1">Glfc:IPQL:Cfum</strain>
    </source>
</reference>
<accession>A0ACC0KE22</accession>
<sequence length="363" mass="39229">MARVVDTSGCCPRVQMLCRPDTCPEPSTCPPHHEAKATNVGENWTSPHDVCESYQCIEVGGGQLERLQVQTSNETCPSVSVALRKQFVLKEEKPEGKCCNTSEPVACREGQTWPSSDPCTNYSCARDGTGRLAHAPRVQSCVTECKRGWVLEPPPQGVCCGHCRQAQCVVDNEYIDTGGGMRRTHGRQGSVREGKNLRSAWPPRVQSCAAECKRGWVLKPLPKGVCCGHCRQAQCVVANEHIDTGSTWQSADNCTTYTCERDGDSVLTTSARVACPDVSACAPEDLVNETCCQVLACLWRSRRPTPWVWCARRCAGAAPASTWSPSAASRSAAALAAPAPFTTTRRAATTLSASAAKRPSTRR</sequence>
<organism evidence="1 2">
    <name type="scientific">Choristoneura fumiferana</name>
    <name type="common">Spruce budworm moth</name>
    <name type="synonym">Archips fumiferana</name>
    <dbReference type="NCBI Taxonomy" id="7141"/>
    <lineage>
        <taxon>Eukaryota</taxon>
        <taxon>Metazoa</taxon>
        <taxon>Ecdysozoa</taxon>
        <taxon>Arthropoda</taxon>
        <taxon>Hexapoda</taxon>
        <taxon>Insecta</taxon>
        <taxon>Pterygota</taxon>
        <taxon>Neoptera</taxon>
        <taxon>Endopterygota</taxon>
        <taxon>Lepidoptera</taxon>
        <taxon>Glossata</taxon>
        <taxon>Ditrysia</taxon>
        <taxon>Tortricoidea</taxon>
        <taxon>Tortricidae</taxon>
        <taxon>Tortricinae</taxon>
        <taxon>Choristoneura</taxon>
    </lineage>
</organism>
<proteinExistence type="predicted"/>
<gene>
    <name evidence="1" type="ORF">MSG28_003153</name>
</gene>
<evidence type="ECO:0000313" key="1">
    <source>
        <dbReference type="EMBL" id="KAI8434619.1"/>
    </source>
</evidence>
<dbReference type="EMBL" id="CM046105">
    <property type="protein sequence ID" value="KAI8434619.1"/>
    <property type="molecule type" value="Genomic_DNA"/>
</dbReference>
<evidence type="ECO:0000313" key="2">
    <source>
        <dbReference type="Proteomes" id="UP001064048"/>
    </source>
</evidence>